<accession>A0ACA9QL10</accession>
<gene>
    <name evidence="1" type="ORF">ACOLOM_LOCUS12778</name>
</gene>
<dbReference type="Proteomes" id="UP000789525">
    <property type="component" value="Unassembled WGS sequence"/>
</dbReference>
<evidence type="ECO:0000313" key="2">
    <source>
        <dbReference type="Proteomes" id="UP000789525"/>
    </source>
</evidence>
<protein>
    <submittedName>
        <fullName evidence="1">4891_t:CDS:1</fullName>
    </submittedName>
</protein>
<reference evidence="1" key="1">
    <citation type="submission" date="2021-06" db="EMBL/GenBank/DDBJ databases">
        <authorList>
            <person name="Kallberg Y."/>
            <person name="Tangrot J."/>
            <person name="Rosling A."/>
        </authorList>
    </citation>
    <scope>NUCLEOTIDE SEQUENCE</scope>
    <source>
        <strain evidence="1">CL356</strain>
    </source>
</reference>
<organism evidence="1 2">
    <name type="scientific">Acaulospora colombiana</name>
    <dbReference type="NCBI Taxonomy" id="27376"/>
    <lineage>
        <taxon>Eukaryota</taxon>
        <taxon>Fungi</taxon>
        <taxon>Fungi incertae sedis</taxon>
        <taxon>Mucoromycota</taxon>
        <taxon>Glomeromycotina</taxon>
        <taxon>Glomeromycetes</taxon>
        <taxon>Diversisporales</taxon>
        <taxon>Acaulosporaceae</taxon>
        <taxon>Acaulospora</taxon>
    </lineage>
</organism>
<proteinExistence type="predicted"/>
<evidence type="ECO:0000313" key="1">
    <source>
        <dbReference type="EMBL" id="CAG8752629.1"/>
    </source>
</evidence>
<comment type="caution">
    <text evidence="1">The sequence shown here is derived from an EMBL/GenBank/DDBJ whole genome shotgun (WGS) entry which is preliminary data.</text>
</comment>
<name>A0ACA9QL10_9GLOM</name>
<sequence length="104" mass="11392">MIGAEKGPSSLGFYTSRAINLGGLLEKIPANTAHESSSLQRAIKARSRQKRLSMWVRLRGEITMNEAIQTTLCLLSPANPTGEHSKHTRNLPLSSSQIPRRGPD</sequence>
<dbReference type="EMBL" id="CAJVPT010054037">
    <property type="protein sequence ID" value="CAG8752629.1"/>
    <property type="molecule type" value="Genomic_DNA"/>
</dbReference>
<keyword evidence="2" id="KW-1185">Reference proteome</keyword>
<feature type="non-terminal residue" evidence="1">
    <location>
        <position position="104"/>
    </location>
</feature>